<evidence type="ECO:0000313" key="8">
    <source>
        <dbReference type="Proteomes" id="UP000250140"/>
    </source>
</evidence>
<reference evidence="7 8" key="1">
    <citation type="journal article" date="2016" name="Nat. Commun.">
        <title>Ectomycorrhizal ecology is imprinted in the genome of the dominant symbiotic fungus Cenococcum geophilum.</title>
        <authorList>
            <consortium name="DOE Joint Genome Institute"/>
            <person name="Peter M."/>
            <person name="Kohler A."/>
            <person name="Ohm R.A."/>
            <person name="Kuo A."/>
            <person name="Krutzmann J."/>
            <person name="Morin E."/>
            <person name="Arend M."/>
            <person name="Barry K.W."/>
            <person name="Binder M."/>
            <person name="Choi C."/>
            <person name="Clum A."/>
            <person name="Copeland A."/>
            <person name="Grisel N."/>
            <person name="Haridas S."/>
            <person name="Kipfer T."/>
            <person name="LaButti K."/>
            <person name="Lindquist E."/>
            <person name="Lipzen A."/>
            <person name="Maire R."/>
            <person name="Meier B."/>
            <person name="Mihaltcheva S."/>
            <person name="Molinier V."/>
            <person name="Murat C."/>
            <person name="Poggeler S."/>
            <person name="Quandt C.A."/>
            <person name="Sperisen C."/>
            <person name="Tritt A."/>
            <person name="Tisserant E."/>
            <person name="Crous P.W."/>
            <person name="Henrissat B."/>
            <person name="Nehls U."/>
            <person name="Egli S."/>
            <person name="Spatafora J.W."/>
            <person name="Grigoriev I.V."/>
            <person name="Martin F.M."/>
        </authorList>
    </citation>
    <scope>NUCLEOTIDE SEQUENCE [LARGE SCALE GENOMIC DNA]</scope>
    <source>
        <strain evidence="7 8">CBS 207.34</strain>
    </source>
</reference>
<dbReference type="SUPFAM" id="SSF54197">
    <property type="entry name" value="HIT-like"/>
    <property type="match status" value="1"/>
</dbReference>
<sequence length="938" mass="102769">MNENGIDLADMASVQPHTSKICFALHAGTTESWETNLERQQEIDQVLSEVSERAYSSLSAGISAVDVVQAAVVALEDFPLFNAGLGAALNEDGIHELEAAIIDGSSGRYGAVAGNTTTRNPINAARTVLDSGKHSFIFGPAADELAQAAGLQMVENSFFTTPIRKLHWEARRSRKPEIPVEDSGTVGAVALDIHGRLAAAGSTGGATFKAKGRLGDTAVIGAGILANERVAVVCSGSGDDILREMLANKISFLQKTKPLSDAVTQAPCGVVALDSTATSFAYTNGRVFWTASSSSSGPPQVSFVQNNVPLFPQHIFYDDGAITAGLTRYPISPGQTVITTPGTTPLMSLDKSSFLAFMMIARRIAGGVRAAVLAKHCGLVSNGGDSVSLLPFPQLKATGIPIDSNELEYYAVYPGYLSSKNGPKMDPVTGLTEPFNNAFYGEPTDNELFARLIRQEIPQWRIWEDKAHVAFLTPTGKTPGPDILLLNDQDYEDLLTAAYTVAQHLKKALQIRRCGMFFEGFEGDYAHVKLIPVHEPTQEQRKNIPIRGPAAFSENYRGFLTTELGPRASNFDKLPDLAAKIRELTTNKVTLSTVPKSWKHPESHALAVLESPWYTAMFRMQSTMYHEAIDLFNNGLGYEYTVVPVTSSSVSSPMGLGSDSDPVAITLDGLSTHLADSQQFALEYALRLQEGLKGAYYVGTSCRGEDTDAMHLNQFCHFECELPGSLDDGIAVAERYIIHMTVSLLEKHKNEILSFAGTTAHMEDILRMWRFRGGNFPRVSLDDALKLPEITQEMWRYVVPERPEFGKSLTRKGELVLIKRFGGAVWLTEMDHQSVPFYQAYADENCMKARCADFLIGLGEIMGCGCRHATAESVIDALARHEVDANAYAWYIDMRRLKAMETVGWGMGIERYLCWVMKHDDVRDVQIIPRFKGVEYRP</sequence>
<keyword evidence="1" id="KW-0436">Ligase</keyword>
<dbReference type="GO" id="GO:0005524">
    <property type="term" value="F:ATP binding"/>
    <property type="evidence" value="ECO:0007669"/>
    <property type="project" value="InterPro"/>
</dbReference>
<dbReference type="Pfam" id="PF01112">
    <property type="entry name" value="Asparaginase_2"/>
    <property type="match status" value="1"/>
</dbReference>
<feature type="domain" description="Aminoacyl-transfer RNA synthetases class-II family profile" evidence="6">
    <location>
        <begin position="699"/>
        <end position="929"/>
    </location>
</feature>
<gene>
    <name evidence="7" type="ORF">AOQ84DRAFT_429719</name>
</gene>
<dbReference type="InterPro" id="IPR000246">
    <property type="entry name" value="Peptidase_T2"/>
</dbReference>
<dbReference type="SUPFAM" id="SSF55681">
    <property type="entry name" value="Class II aaRS and biotin synthetases"/>
    <property type="match status" value="1"/>
</dbReference>
<keyword evidence="8" id="KW-1185">Reference proteome</keyword>
<organism evidence="7 8">
    <name type="scientific">Glonium stellatum</name>
    <dbReference type="NCBI Taxonomy" id="574774"/>
    <lineage>
        <taxon>Eukaryota</taxon>
        <taxon>Fungi</taxon>
        <taxon>Dikarya</taxon>
        <taxon>Ascomycota</taxon>
        <taxon>Pezizomycotina</taxon>
        <taxon>Dothideomycetes</taxon>
        <taxon>Pleosporomycetidae</taxon>
        <taxon>Gloniales</taxon>
        <taxon>Gloniaceae</taxon>
        <taxon>Glonium</taxon>
    </lineage>
</organism>
<dbReference type="Gene3D" id="3.30.930.10">
    <property type="entry name" value="Bira Bifunctional Protein, Domain 2"/>
    <property type="match status" value="1"/>
</dbReference>
<proteinExistence type="predicted"/>
<evidence type="ECO:0000256" key="1">
    <source>
        <dbReference type="ARBA" id="ARBA00022598"/>
    </source>
</evidence>
<dbReference type="InterPro" id="IPR045864">
    <property type="entry name" value="aa-tRNA-synth_II/BPL/LPL"/>
</dbReference>
<dbReference type="GO" id="GO:0004812">
    <property type="term" value="F:aminoacyl-tRNA ligase activity"/>
    <property type="evidence" value="ECO:0007669"/>
    <property type="project" value="InterPro"/>
</dbReference>
<dbReference type="InterPro" id="IPR006195">
    <property type="entry name" value="aa-tRNA-synth_II"/>
</dbReference>
<dbReference type="Gene3D" id="3.60.20.30">
    <property type="entry name" value="(Glycosyl)asparaginase"/>
    <property type="match status" value="1"/>
</dbReference>
<evidence type="ECO:0000313" key="7">
    <source>
        <dbReference type="EMBL" id="OCL12796.1"/>
    </source>
</evidence>
<dbReference type="GO" id="GO:0006418">
    <property type="term" value="P:tRNA aminoacylation for protein translation"/>
    <property type="evidence" value="ECO:0007669"/>
    <property type="project" value="InterPro"/>
</dbReference>
<keyword evidence="3" id="KW-0067">ATP-binding</keyword>
<dbReference type="EMBL" id="KV748830">
    <property type="protein sequence ID" value="OCL12796.1"/>
    <property type="molecule type" value="Genomic_DNA"/>
</dbReference>
<dbReference type="PANTHER" id="PTHR10188">
    <property type="entry name" value="L-ASPARAGINASE"/>
    <property type="match status" value="1"/>
</dbReference>
<dbReference type="InterPro" id="IPR004364">
    <property type="entry name" value="Aa-tRNA-synt_II"/>
</dbReference>
<protein>
    <submittedName>
        <fullName evidence="7">Putative L-asparaginase</fullName>
    </submittedName>
</protein>
<feature type="active site" description="Nucleophile" evidence="4">
    <location>
        <position position="185"/>
    </location>
</feature>
<evidence type="ECO:0000259" key="6">
    <source>
        <dbReference type="PROSITE" id="PS50862"/>
    </source>
</evidence>
<dbReference type="InterPro" id="IPR036265">
    <property type="entry name" value="HIT-like_sf"/>
</dbReference>
<accession>A0A8E2F900</accession>
<evidence type="ECO:0000256" key="4">
    <source>
        <dbReference type="PIRSR" id="PIRSR600246-1"/>
    </source>
</evidence>
<dbReference type="GO" id="GO:0016811">
    <property type="term" value="F:hydrolase activity, acting on carbon-nitrogen (but not peptide) bonds, in linear amides"/>
    <property type="evidence" value="ECO:0007669"/>
    <property type="project" value="UniProtKB-ARBA"/>
</dbReference>
<dbReference type="Pfam" id="PF00152">
    <property type="entry name" value="tRNA-synt_2"/>
    <property type="match status" value="1"/>
</dbReference>
<feature type="site" description="Cleavage; by autolysis" evidence="5">
    <location>
        <begin position="184"/>
        <end position="185"/>
    </location>
</feature>
<dbReference type="PROSITE" id="PS50862">
    <property type="entry name" value="AA_TRNA_LIGASE_II"/>
    <property type="match status" value="1"/>
</dbReference>
<dbReference type="InterPro" id="IPR029055">
    <property type="entry name" value="Ntn_hydrolases_N"/>
</dbReference>
<evidence type="ECO:0000256" key="2">
    <source>
        <dbReference type="ARBA" id="ARBA00022741"/>
    </source>
</evidence>
<keyword evidence="2" id="KW-0547">Nucleotide-binding</keyword>
<evidence type="ECO:0000256" key="3">
    <source>
        <dbReference type="ARBA" id="ARBA00022840"/>
    </source>
</evidence>
<dbReference type="AlphaFoldDB" id="A0A8E2F900"/>
<dbReference type="PANTHER" id="PTHR10188:SF6">
    <property type="entry name" value="N(4)-(BETA-N-ACETYLGLUCOSAMINYL)-L-ASPARAGINASE"/>
    <property type="match status" value="1"/>
</dbReference>
<dbReference type="Proteomes" id="UP000250140">
    <property type="component" value="Unassembled WGS sequence"/>
</dbReference>
<dbReference type="SUPFAM" id="SSF56235">
    <property type="entry name" value="N-terminal nucleophile aminohydrolases (Ntn hydrolases)"/>
    <property type="match status" value="1"/>
</dbReference>
<evidence type="ECO:0000256" key="5">
    <source>
        <dbReference type="PIRSR" id="PIRSR600246-3"/>
    </source>
</evidence>
<name>A0A8E2F900_9PEZI</name>
<dbReference type="OrthoDB" id="2262349at2759"/>